<dbReference type="InterPro" id="IPR036065">
    <property type="entry name" value="BolA-like_sf"/>
</dbReference>
<dbReference type="PANTHER" id="PTHR46188">
    <property type="entry name" value="BOLA-LIKE PROTEIN 3"/>
    <property type="match status" value="1"/>
</dbReference>
<keyword evidence="4" id="KW-1185">Reference proteome</keyword>
<gene>
    <name evidence="3" type="ORF">HII31_11508</name>
</gene>
<evidence type="ECO:0000256" key="2">
    <source>
        <dbReference type="RuleBase" id="RU003860"/>
    </source>
</evidence>
<protein>
    <submittedName>
        <fullName evidence="3">BolA-like protein 3</fullName>
    </submittedName>
</protein>
<dbReference type="OrthoDB" id="203381at2759"/>
<name>A0A8H6RAV6_9PEZI</name>
<dbReference type="Pfam" id="PF01722">
    <property type="entry name" value="BolA"/>
    <property type="match status" value="1"/>
</dbReference>
<reference evidence="3" key="1">
    <citation type="submission" date="2020-04" db="EMBL/GenBank/DDBJ databases">
        <title>Draft genome resource of the tomato pathogen Pseudocercospora fuligena.</title>
        <authorList>
            <person name="Zaccaron A."/>
        </authorList>
    </citation>
    <scope>NUCLEOTIDE SEQUENCE</scope>
    <source>
        <strain evidence="3">PF001</strain>
    </source>
</reference>
<evidence type="ECO:0000313" key="4">
    <source>
        <dbReference type="Proteomes" id="UP000660729"/>
    </source>
</evidence>
<dbReference type="AlphaFoldDB" id="A0A8H6RAV6"/>
<dbReference type="GO" id="GO:0005759">
    <property type="term" value="C:mitochondrial matrix"/>
    <property type="evidence" value="ECO:0007669"/>
    <property type="project" value="TreeGrafter"/>
</dbReference>
<dbReference type="InterPro" id="IPR002634">
    <property type="entry name" value="BolA"/>
</dbReference>
<organism evidence="3 4">
    <name type="scientific">Pseudocercospora fuligena</name>
    <dbReference type="NCBI Taxonomy" id="685502"/>
    <lineage>
        <taxon>Eukaryota</taxon>
        <taxon>Fungi</taxon>
        <taxon>Dikarya</taxon>
        <taxon>Ascomycota</taxon>
        <taxon>Pezizomycotina</taxon>
        <taxon>Dothideomycetes</taxon>
        <taxon>Dothideomycetidae</taxon>
        <taxon>Mycosphaerellales</taxon>
        <taxon>Mycosphaerellaceae</taxon>
        <taxon>Pseudocercospora</taxon>
    </lineage>
</organism>
<dbReference type="InterPro" id="IPR052275">
    <property type="entry name" value="Mt_Fe-S_assembly_factor"/>
</dbReference>
<dbReference type="PANTHER" id="PTHR46188:SF1">
    <property type="entry name" value="BOLA-LIKE PROTEIN 3"/>
    <property type="match status" value="1"/>
</dbReference>
<proteinExistence type="inferred from homology"/>
<dbReference type="EMBL" id="JABCIY010000235">
    <property type="protein sequence ID" value="KAF7187127.1"/>
    <property type="molecule type" value="Genomic_DNA"/>
</dbReference>
<accession>A0A8H6RAV6</accession>
<sequence>MASRTFLQNLSRTPSRFASRQFIPSRSPFLPITSRFYSSPVEAPDYLDANERRVFDLVKAGLEPSKLEVQDISGGCGSMYALDIVSEKFKGLPVIKQHRLVNQILGEEIKKWHGVQLKTKAP</sequence>
<evidence type="ECO:0000313" key="3">
    <source>
        <dbReference type="EMBL" id="KAF7187127.1"/>
    </source>
</evidence>
<comment type="similarity">
    <text evidence="1 2">Belongs to the BolA/IbaG family.</text>
</comment>
<dbReference type="Proteomes" id="UP000660729">
    <property type="component" value="Unassembled WGS sequence"/>
</dbReference>
<comment type="caution">
    <text evidence="3">The sequence shown here is derived from an EMBL/GenBank/DDBJ whole genome shotgun (WGS) entry which is preliminary data.</text>
</comment>
<dbReference type="Gene3D" id="3.30.300.90">
    <property type="entry name" value="BolA-like"/>
    <property type="match status" value="1"/>
</dbReference>
<evidence type="ECO:0000256" key="1">
    <source>
        <dbReference type="ARBA" id="ARBA00005578"/>
    </source>
</evidence>
<dbReference type="SUPFAM" id="SSF82657">
    <property type="entry name" value="BolA-like"/>
    <property type="match status" value="1"/>
</dbReference>